<dbReference type="GO" id="GO:0055085">
    <property type="term" value="P:transmembrane transport"/>
    <property type="evidence" value="ECO:0007669"/>
    <property type="project" value="InterPro"/>
</dbReference>
<evidence type="ECO:0000256" key="2">
    <source>
        <dbReference type="ARBA" id="ARBA00008034"/>
    </source>
</evidence>
<protein>
    <submittedName>
        <fullName evidence="8">Metal ABC transporter permease</fullName>
    </submittedName>
</protein>
<dbReference type="Pfam" id="PF00950">
    <property type="entry name" value="ABC-3"/>
    <property type="match status" value="1"/>
</dbReference>
<evidence type="ECO:0000256" key="1">
    <source>
        <dbReference type="ARBA" id="ARBA00004141"/>
    </source>
</evidence>
<comment type="similarity">
    <text evidence="2 6">Belongs to the ABC-3 integral membrane protein family.</text>
</comment>
<keyword evidence="4 7" id="KW-1133">Transmembrane helix</keyword>
<dbReference type="InterPro" id="IPR001626">
    <property type="entry name" value="ABC_TroCD"/>
</dbReference>
<feature type="transmembrane region" description="Helical" evidence="7">
    <location>
        <begin position="189"/>
        <end position="210"/>
    </location>
</feature>
<dbReference type="PANTHER" id="PTHR30477:SF0">
    <property type="entry name" value="METAL TRANSPORT SYSTEM MEMBRANE PROTEIN TM_0125-RELATED"/>
    <property type="match status" value="1"/>
</dbReference>
<feature type="transmembrane region" description="Helical" evidence="7">
    <location>
        <begin position="45"/>
        <end position="71"/>
    </location>
</feature>
<dbReference type="Proteomes" id="UP000092971">
    <property type="component" value="Chromosome"/>
</dbReference>
<feature type="transmembrane region" description="Helical" evidence="7">
    <location>
        <begin position="131"/>
        <end position="151"/>
    </location>
</feature>
<dbReference type="RefSeq" id="WP_015360230.1">
    <property type="nucleotide sequence ID" value="NZ_CP014672.1"/>
</dbReference>
<keyword evidence="5 7" id="KW-0472">Membrane</keyword>
<accession>A0A1B1YG83</accession>
<keyword evidence="3 6" id="KW-0812">Transmembrane</keyword>
<dbReference type="Gene3D" id="1.10.3470.10">
    <property type="entry name" value="ABC transporter involved in vitamin B12 uptake, BtuC"/>
    <property type="match status" value="1"/>
</dbReference>
<reference evidence="8 9" key="1">
    <citation type="submission" date="2016-02" db="EMBL/GenBank/DDBJ databases">
        <title>Comparison of Clostridium stercorarium subspecies using comparative genomics and transcriptomics.</title>
        <authorList>
            <person name="Schellenberg J."/>
            <person name="Thallinger G."/>
            <person name="Levin D.B."/>
            <person name="Zhang X."/>
            <person name="Alvare G."/>
            <person name="Fristensky B."/>
            <person name="Sparling R."/>
        </authorList>
    </citation>
    <scope>NUCLEOTIDE SEQUENCE [LARGE SCALE GENOMIC DNA]</scope>
    <source>
        <strain evidence="8 9">DSM 2910</strain>
    </source>
</reference>
<dbReference type="GO" id="GO:0043190">
    <property type="term" value="C:ATP-binding cassette (ABC) transporter complex"/>
    <property type="evidence" value="ECO:0007669"/>
    <property type="project" value="InterPro"/>
</dbReference>
<feature type="transmembrane region" description="Helical" evidence="7">
    <location>
        <begin position="12"/>
        <end position="33"/>
    </location>
</feature>
<organism evidence="8 9">
    <name type="scientific">Thermoclostridium stercorarium subsp. thermolacticum DSM 2910</name>
    <dbReference type="NCBI Taxonomy" id="1121336"/>
    <lineage>
        <taxon>Bacteria</taxon>
        <taxon>Bacillati</taxon>
        <taxon>Bacillota</taxon>
        <taxon>Clostridia</taxon>
        <taxon>Eubacteriales</taxon>
        <taxon>Oscillospiraceae</taxon>
        <taxon>Thermoclostridium</taxon>
    </lineage>
</organism>
<name>A0A1B1YG83_THEST</name>
<gene>
    <name evidence="8" type="ORF">CSTERTH_12470</name>
</gene>
<evidence type="ECO:0000313" key="9">
    <source>
        <dbReference type="Proteomes" id="UP000092971"/>
    </source>
</evidence>
<dbReference type="PANTHER" id="PTHR30477">
    <property type="entry name" value="ABC-TRANSPORTER METAL-BINDING PROTEIN"/>
    <property type="match status" value="1"/>
</dbReference>
<feature type="transmembrane region" description="Helical" evidence="7">
    <location>
        <begin position="244"/>
        <end position="263"/>
    </location>
</feature>
<dbReference type="EMBL" id="CP014672">
    <property type="protein sequence ID" value="ANW99786.1"/>
    <property type="molecule type" value="Genomic_DNA"/>
</dbReference>
<evidence type="ECO:0000256" key="3">
    <source>
        <dbReference type="ARBA" id="ARBA00022692"/>
    </source>
</evidence>
<sequence>MLEMFKYDFMVNAFIVGILIAAIIPCIGTVVVLRRLSIMGDALSHISLAGVAAGLVFGINPILSAVVFAVIASLCIEKIRSAIPKYGEISTAVIMSFGIGLAAILSGFVTSGNFNSFLFGSLMAINPFEKYLIIGLSVVVLAMFLLLYRALFYVTFDEESARLAGIPVKLVTVIFTVLTAVTISISSRVVGTLVVSSMMVLPVAVSMQIAKSYKKTVVFSVLFSVFFVVTGLFLSYYLDLKPGGTIVMTGVLTLVATLLVKSFKERIKRAVKIRGED</sequence>
<dbReference type="SUPFAM" id="SSF81345">
    <property type="entry name" value="ABC transporter involved in vitamin B12 uptake, BtuC"/>
    <property type="match status" value="1"/>
</dbReference>
<evidence type="ECO:0000313" key="8">
    <source>
        <dbReference type="EMBL" id="ANW99786.1"/>
    </source>
</evidence>
<proteinExistence type="inferred from homology"/>
<keyword evidence="6" id="KW-0813">Transport</keyword>
<comment type="subcellular location">
    <subcellularLocation>
        <location evidence="6">Cell membrane</location>
        <topology evidence="6">Multi-pass membrane protein</topology>
    </subcellularLocation>
    <subcellularLocation>
        <location evidence="1">Membrane</location>
        <topology evidence="1">Multi-pass membrane protein</topology>
    </subcellularLocation>
</comment>
<feature type="transmembrane region" description="Helical" evidence="7">
    <location>
        <begin position="92"/>
        <end position="111"/>
    </location>
</feature>
<evidence type="ECO:0000256" key="4">
    <source>
        <dbReference type="ARBA" id="ARBA00022989"/>
    </source>
</evidence>
<evidence type="ECO:0000256" key="7">
    <source>
        <dbReference type="SAM" id="Phobius"/>
    </source>
</evidence>
<evidence type="ECO:0000256" key="5">
    <source>
        <dbReference type="ARBA" id="ARBA00023136"/>
    </source>
</evidence>
<feature type="transmembrane region" description="Helical" evidence="7">
    <location>
        <begin position="217"/>
        <end position="238"/>
    </location>
</feature>
<dbReference type="GO" id="GO:0010043">
    <property type="term" value="P:response to zinc ion"/>
    <property type="evidence" value="ECO:0007669"/>
    <property type="project" value="TreeGrafter"/>
</dbReference>
<feature type="transmembrane region" description="Helical" evidence="7">
    <location>
        <begin position="163"/>
        <end position="183"/>
    </location>
</feature>
<dbReference type="AlphaFoldDB" id="A0A1B1YG83"/>
<dbReference type="OrthoDB" id="9798540at2"/>
<evidence type="ECO:0000256" key="6">
    <source>
        <dbReference type="RuleBase" id="RU003943"/>
    </source>
</evidence>
<dbReference type="InterPro" id="IPR037294">
    <property type="entry name" value="ABC_BtuC-like"/>
</dbReference>